<proteinExistence type="predicted"/>
<evidence type="ECO:0000256" key="2">
    <source>
        <dbReference type="ARBA" id="ARBA00022737"/>
    </source>
</evidence>
<dbReference type="KEGG" id="ebt:EBL_c30330"/>
<dbReference type="AlphaFoldDB" id="I2BC49"/>
<dbReference type="STRING" id="630626.EBL_c30330"/>
<name>I2BC49_SHIBC</name>
<dbReference type="OrthoDB" id="9776053at2"/>
<dbReference type="Proteomes" id="UP000001955">
    <property type="component" value="Chromosome"/>
</dbReference>
<dbReference type="SUPFAM" id="SSF48452">
    <property type="entry name" value="TPR-like"/>
    <property type="match status" value="1"/>
</dbReference>
<gene>
    <name evidence="6" type="ordered locus">EBL_c30330</name>
</gene>
<dbReference type="InterPro" id="IPR051263">
    <property type="entry name" value="C-type_cytochrome_biogenesis"/>
</dbReference>
<dbReference type="Gene3D" id="1.25.40.10">
    <property type="entry name" value="Tetratricopeptide repeat domain"/>
    <property type="match status" value="1"/>
</dbReference>
<dbReference type="PANTHER" id="PTHR47870">
    <property type="entry name" value="CYTOCHROME C-TYPE BIOGENESIS PROTEIN CCMH"/>
    <property type="match status" value="1"/>
</dbReference>
<dbReference type="PANTHER" id="PTHR47870:SF1">
    <property type="entry name" value="CYTOCHROME C-TYPE BIOGENESIS PROTEIN CCMH"/>
    <property type="match status" value="1"/>
</dbReference>
<comment type="subcellular location">
    <subcellularLocation>
        <location evidence="1">Cell envelope</location>
    </subcellularLocation>
</comment>
<accession>K6W358</accession>
<keyword evidence="2" id="KW-0677">Repeat</keyword>
<sequence length="284" mass="31217">MSPVIIVALLLLLGALGVLFFPWSARHVTARSALNRRFYQSRLQELAREGHGPDDPLVVELQRTLLNDIPETDDAGQPAGGRFRRRSLIPGALVLILVSTGVYLKTSSPGELLAWQQARQQFPQLLRQAGDPAADPLSDGQLAELALGLRSQLQDEPGNTAYWQMLGRIGMVLNDNPMARGAFGRAWQLAPRDPLVILDYASALVRAGEQGSIRQGEMLLRDTLARNGPDARVLDLLAFSEYQQQRYAQAAAHWQQALALTPGDDPQHAVISGNLRQARQRSQP</sequence>
<dbReference type="eggNOG" id="COG4235">
    <property type="taxonomic scope" value="Bacteria"/>
</dbReference>
<dbReference type="InterPro" id="IPR011990">
    <property type="entry name" value="TPR-like_helical_dom_sf"/>
</dbReference>
<evidence type="ECO:0000256" key="4">
    <source>
        <dbReference type="ARBA" id="ARBA00022803"/>
    </source>
</evidence>
<dbReference type="Pfam" id="PF23914">
    <property type="entry name" value="TPR_CcmH_CycH"/>
    <property type="match status" value="1"/>
</dbReference>
<dbReference type="HOGENOM" id="CLU_036074_1_0_6"/>
<keyword evidence="3" id="KW-0201">Cytochrome c-type biogenesis</keyword>
<keyword evidence="7" id="KW-1185">Reference proteome</keyword>
<evidence type="ECO:0000259" key="5">
    <source>
        <dbReference type="Pfam" id="PF23914"/>
    </source>
</evidence>
<dbReference type="NCBIfam" id="TIGR03142">
    <property type="entry name" value="cytochro_ccmI"/>
    <property type="match status" value="1"/>
</dbReference>
<keyword evidence="4" id="KW-0802">TPR repeat</keyword>
<dbReference type="InterPro" id="IPR056413">
    <property type="entry name" value="TPR_CcmH_CycH"/>
</dbReference>
<evidence type="ECO:0000313" key="6">
    <source>
        <dbReference type="EMBL" id="AFJ48103.1"/>
    </source>
</evidence>
<dbReference type="InterPro" id="IPR017560">
    <property type="entry name" value="Cyt_c_biogenesis_CcmI"/>
</dbReference>
<feature type="domain" description="Cytochrome c-type biogenesis protein H TPR" evidence="5">
    <location>
        <begin position="113"/>
        <end position="267"/>
    </location>
</feature>
<dbReference type="EMBL" id="CP001560">
    <property type="protein sequence ID" value="AFJ48103.1"/>
    <property type="molecule type" value="Genomic_DNA"/>
</dbReference>
<dbReference type="PATRIC" id="fig|630626.3.peg.2949"/>
<dbReference type="RefSeq" id="WP_002442850.1">
    <property type="nucleotide sequence ID" value="NC_017910.1"/>
</dbReference>
<organism evidence="6 7">
    <name type="scientific">Shimwellia blattae (strain ATCC 29907 / DSM 4481 / JCM 1650 / NBRC 105725 / CDC 9005-74)</name>
    <name type="common">Escherichia blattae</name>
    <dbReference type="NCBI Taxonomy" id="630626"/>
    <lineage>
        <taxon>Bacteria</taxon>
        <taxon>Pseudomonadati</taxon>
        <taxon>Pseudomonadota</taxon>
        <taxon>Gammaproteobacteria</taxon>
        <taxon>Enterobacterales</taxon>
        <taxon>Enterobacteriaceae</taxon>
        <taxon>Shimwellia</taxon>
    </lineage>
</organism>
<reference evidence="6 7" key="1">
    <citation type="journal article" date="2012" name="J. Bacteriol.">
        <title>Complete genome sequence of the B12-producing Shimwellia blattae strain DSM 4481, isolated from a cockroach.</title>
        <authorList>
            <person name="Brzuszkiewicz E."/>
            <person name="Waschkowitz T."/>
            <person name="Wiezer A."/>
            <person name="Daniel R."/>
        </authorList>
    </citation>
    <scope>NUCLEOTIDE SEQUENCE [LARGE SCALE GENOMIC DNA]</scope>
    <source>
        <strain evidence="7">ATCC 29907 / DSM 4481 / JCM 1650 / NBRC 105725 / CDC 9005-74</strain>
    </source>
</reference>
<evidence type="ECO:0000256" key="1">
    <source>
        <dbReference type="ARBA" id="ARBA00004196"/>
    </source>
</evidence>
<evidence type="ECO:0000256" key="3">
    <source>
        <dbReference type="ARBA" id="ARBA00022748"/>
    </source>
</evidence>
<evidence type="ECO:0000313" key="7">
    <source>
        <dbReference type="Proteomes" id="UP000001955"/>
    </source>
</evidence>
<dbReference type="GO" id="GO:0017004">
    <property type="term" value="P:cytochrome complex assembly"/>
    <property type="evidence" value="ECO:0007669"/>
    <property type="project" value="UniProtKB-KW"/>
</dbReference>
<accession>I2BC49</accession>
<dbReference type="GO" id="GO:0030313">
    <property type="term" value="C:cell envelope"/>
    <property type="evidence" value="ECO:0007669"/>
    <property type="project" value="UniProtKB-SubCell"/>
</dbReference>
<protein>
    <submittedName>
        <fullName evidence="6">Putative cytochrome c-type biogenesis protein CcmI</fullName>
    </submittedName>
</protein>